<comment type="caution">
    <text evidence="1">The sequence shown here is derived from an EMBL/GenBank/DDBJ whole genome shotgun (WGS) entry which is preliminary data.</text>
</comment>
<dbReference type="Proteomes" id="UP000034617">
    <property type="component" value="Unassembled WGS sequence"/>
</dbReference>
<dbReference type="AlphaFoldDB" id="A0A0G1GMT0"/>
<organism evidence="1 2">
    <name type="scientific">Candidatus Gottesmanbacteria bacterium GW2011_GWB1_44_11c</name>
    <dbReference type="NCBI Taxonomy" id="1618447"/>
    <lineage>
        <taxon>Bacteria</taxon>
        <taxon>Candidatus Gottesmaniibacteriota</taxon>
    </lineage>
</organism>
<sequence length="117" mass="12932">MTETYIYEDKGKRTSLTINHNLGFREASVGDGLVFKHSPDPKGPVTAYKVELINDLYRESLTQHVVPIEGIEIAPGQTVNLTVEKSGEPQDRMFQVVHDAIPSATPDAIPTEITIEL</sequence>
<proteinExistence type="predicted"/>
<accession>A0A0G1GMT0</accession>
<gene>
    <name evidence="1" type="ORF">UW22_C0041G0009</name>
</gene>
<evidence type="ECO:0000313" key="1">
    <source>
        <dbReference type="EMBL" id="KKT36266.1"/>
    </source>
</evidence>
<reference evidence="1 2" key="1">
    <citation type="journal article" date="2015" name="Nature">
        <title>rRNA introns, odd ribosomes, and small enigmatic genomes across a large radiation of phyla.</title>
        <authorList>
            <person name="Brown C.T."/>
            <person name="Hug L.A."/>
            <person name="Thomas B.C."/>
            <person name="Sharon I."/>
            <person name="Castelle C.J."/>
            <person name="Singh A."/>
            <person name="Wilkins M.J."/>
            <person name="Williams K.H."/>
            <person name="Banfield J.F."/>
        </authorList>
    </citation>
    <scope>NUCLEOTIDE SEQUENCE [LARGE SCALE GENOMIC DNA]</scope>
</reference>
<name>A0A0G1GMT0_9BACT</name>
<evidence type="ECO:0000313" key="2">
    <source>
        <dbReference type="Proteomes" id="UP000034617"/>
    </source>
</evidence>
<protein>
    <submittedName>
        <fullName evidence="1">Uncharacterized protein</fullName>
    </submittedName>
</protein>
<dbReference type="EMBL" id="LCHM01000041">
    <property type="protein sequence ID" value="KKT36266.1"/>
    <property type="molecule type" value="Genomic_DNA"/>
</dbReference>